<dbReference type="HOGENOM" id="CLU_1992366_0_0_1"/>
<reference evidence="3" key="1">
    <citation type="journal article" date="2015" name="Genome Announc.">
        <title>Draft genome sequence of the cellulolytic fungus Chaetomium globosum.</title>
        <authorList>
            <person name="Cuomo C.A."/>
            <person name="Untereiner W.A."/>
            <person name="Ma L.-J."/>
            <person name="Grabherr M."/>
            <person name="Birren B.W."/>
        </authorList>
    </citation>
    <scope>NUCLEOTIDE SEQUENCE [LARGE SCALE GENOMIC DNA]</scope>
    <source>
        <strain evidence="3">ATCC 6205 / CBS 148.51 / DSM 1962 / NBRC 6347 / NRRL 1970</strain>
    </source>
</reference>
<accession>Q2H748</accession>
<evidence type="ECO:0000313" key="3">
    <source>
        <dbReference type="Proteomes" id="UP000001056"/>
    </source>
</evidence>
<dbReference type="Proteomes" id="UP000001056">
    <property type="component" value="Unassembled WGS sequence"/>
</dbReference>
<feature type="region of interest" description="Disordered" evidence="1">
    <location>
        <begin position="1"/>
        <end position="56"/>
    </location>
</feature>
<dbReference type="GeneID" id="4390229"/>
<dbReference type="RefSeq" id="XP_001221612.1">
    <property type="nucleotide sequence ID" value="XM_001221611.1"/>
</dbReference>
<organism evidence="2 3">
    <name type="scientific">Chaetomium globosum (strain ATCC 6205 / CBS 148.51 / DSM 1962 / NBRC 6347 / NRRL 1970)</name>
    <name type="common">Soil fungus</name>
    <dbReference type="NCBI Taxonomy" id="306901"/>
    <lineage>
        <taxon>Eukaryota</taxon>
        <taxon>Fungi</taxon>
        <taxon>Dikarya</taxon>
        <taxon>Ascomycota</taxon>
        <taxon>Pezizomycotina</taxon>
        <taxon>Sordariomycetes</taxon>
        <taxon>Sordariomycetidae</taxon>
        <taxon>Sordariales</taxon>
        <taxon>Chaetomiaceae</taxon>
        <taxon>Chaetomium</taxon>
    </lineage>
</organism>
<evidence type="ECO:0000313" key="2">
    <source>
        <dbReference type="EMBL" id="EAQ88898.1"/>
    </source>
</evidence>
<evidence type="ECO:0000256" key="1">
    <source>
        <dbReference type="SAM" id="MobiDB-lite"/>
    </source>
</evidence>
<gene>
    <name evidence="2" type="ORF">CHGG_05517</name>
</gene>
<dbReference type="InParanoid" id="Q2H748"/>
<sequence length="125" mass="13439">MASLRQIPEADIAAASPREVGSTQAIDTPTIQPYISPAPSRNPSCSHHASPAPAQVSAELDGWDAVNEGPKNAKEYWKQAYAALRQPDLLKRKRNGDTENKPACHDYGRMQATGGACWQCPGPIS</sequence>
<name>Q2H748_CHAGB</name>
<keyword evidence="3" id="KW-1185">Reference proteome</keyword>
<proteinExistence type="predicted"/>
<feature type="compositionally biased region" description="Polar residues" evidence="1">
    <location>
        <begin position="21"/>
        <end position="47"/>
    </location>
</feature>
<dbReference type="AlphaFoldDB" id="Q2H748"/>
<dbReference type="VEuPathDB" id="FungiDB:CHGG_05517"/>
<protein>
    <submittedName>
        <fullName evidence="2">Uncharacterized protein</fullName>
    </submittedName>
</protein>
<dbReference type="EMBL" id="CH408031">
    <property type="protein sequence ID" value="EAQ88898.1"/>
    <property type="molecule type" value="Genomic_DNA"/>
</dbReference>